<accession>A0A1R0H9A7</accession>
<evidence type="ECO:0000313" key="5">
    <source>
        <dbReference type="Proteomes" id="UP000187455"/>
    </source>
</evidence>
<evidence type="ECO:0000256" key="2">
    <source>
        <dbReference type="SAM" id="SignalP"/>
    </source>
</evidence>
<keyword evidence="1" id="KW-0378">Hydrolase</keyword>
<feature type="signal peptide" evidence="2">
    <location>
        <begin position="1"/>
        <end position="17"/>
    </location>
</feature>
<sequence length="605" mass="66595">MFKFTALFAALGLAVSASENYLIVFGDSLSDIGNIVNNTSPVPYYPGRFSNGPVWNEYLAHTNDFTLINYAIGGANSNNSFVECITGLNYTIPSALDQITLFNQTFGGKFPVNSTRNDVVVLEIGNNDFLKTVSDLALESIDLDRFADGIVQSVVDGVSMLHKIGYRKFVVTDIPDLTATPSVLSLPQNYSGNIDSYVTLTNKRLATQIAVLENTLKDDIDYIRTFELYKALDYITDNATAIALNITVTDKPCYEVVNNTLVSSCANSDKYVFVDSVHPSTKVHALIAAAVSETLDNKNFTITRSNLWSLIDSYEIRLVSSTNNWLYSNFTNKSELIITEYNIEESQAKSEQIIEAKSYVTNSTVAAAWTAPQFNRSAIKWESLLITDGDYFPECDTGIKWSDITMALSDTPNNKAPGSDGISGEVWKLVVSEKIPESKMAKIIFKIINIMYEAGEIPTNMDTSIVVPVPKKGDMKDPNWGLYKSPKIAVRIGDDVSKPTEYLCGLRQGCPASPILFDFYINDLFKNVQGVHVPGLTSRIPGLLFADDAVLLAESETEMQTSLNKITDWSNTWEMTVNASKCGVMNVAGPQSSDLILQGQKIPNT</sequence>
<dbReference type="InterPro" id="IPR051058">
    <property type="entry name" value="GDSL_Est/Lipase"/>
</dbReference>
<evidence type="ECO:0000256" key="1">
    <source>
        <dbReference type="ARBA" id="ARBA00022801"/>
    </source>
</evidence>
<dbReference type="Pfam" id="PF00078">
    <property type="entry name" value="RVT_1"/>
    <property type="match status" value="1"/>
</dbReference>
<feature type="non-terminal residue" evidence="4">
    <location>
        <position position="605"/>
    </location>
</feature>
<keyword evidence="2" id="KW-0732">Signal</keyword>
<dbReference type="InterPro" id="IPR043502">
    <property type="entry name" value="DNA/RNA_pol_sf"/>
</dbReference>
<reference evidence="4 5" key="1">
    <citation type="journal article" date="2016" name="Mol. Biol. Evol.">
        <title>Genome-Wide Survey of Gut Fungi (Harpellales) Reveals the First Horizontally Transferred Ubiquitin Gene from a Mosquito Host.</title>
        <authorList>
            <person name="Wang Y."/>
            <person name="White M.M."/>
            <person name="Kvist S."/>
            <person name="Moncalvo J.M."/>
        </authorList>
    </citation>
    <scope>NUCLEOTIDE SEQUENCE [LARGE SCALE GENOMIC DNA]</scope>
    <source>
        <strain evidence="4 5">ALG-7-W6</strain>
    </source>
</reference>
<dbReference type="Gene3D" id="3.40.50.1110">
    <property type="entry name" value="SGNH hydrolase"/>
    <property type="match status" value="1"/>
</dbReference>
<dbReference type="STRING" id="133383.A0A1R0H9A7"/>
<protein>
    <submittedName>
        <fullName evidence="4">Thermolabile hemolysin</fullName>
    </submittedName>
</protein>
<dbReference type="PANTHER" id="PTHR45648">
    <property type="entry name" value="GDSL LIPASE/ACYLHYDROLASE FAMILY PROTEIN (AFU_ORTHOLOGUE AFUA_4G14700)"/>
    <property type="match status" value="1"/>
</dbReference>
<dbReference type="Proteomes" id="UP000187455">
    <property type="component" value="Unassembled WGS sequence"/>
</dbReference>
<feature type="domain" description="Reverse transcriptase" evidence="3">
    <location>
        <begin position="500"/>
        <end position="585"/>
    </location>
</feature>
<proteinExistence type="predicted"/>
<feature type="chain" id="PRO_5012525721" evidence="2">
    <location>
        <begin position="18"/>
        <end position="605"/>
    </location>
</feature>
<dbReference type="GO" id="GO:0016788">
    <property type="term" value="F:hydrolase activity, acting on ester bonds"/>
    <property type="evidence" value="ECO:0007669"/>
    <property type="project" value="InterPro"/>
</dbReference>
<dbReference type="InterPro" id="IPR036514">
    <property type="entry name" value="SGNH_hydro_sf"/>
</dbReference>
<evidence type="ECO:0000259" key="3">
    <source>
        <dbReference type="Pfam" id="PF00078"/>
    </source>
</evidence>
<dbReference type="InterPro" id="IPR001087">
    <property type="entry name" value="GDSL"/>
</dbReference>
<keyword evidence="5" id="KW-1185">Reference proteome</keyword>
<name>A0A1R0H9A7_9FUNG</name>
<dbReference type="SUPFAM" id="SSF52266">
    <property type="entry name" value="SGNH hydrolase"/>
    <property type="match status" value="1"/>
</dbReference>
<dbReference type="CDD" id="cd01846">
    <property type="entry name" value="fatty_acyltransferase_like"/>
    <property type="match status" value="1"/>
</dbReference>
<dbReference type="PANTHER" id="PTHR45648:SF22">
    <property type="entry name" value="GDSL LIPASE_ACYLHYDROLASE FAMILY PROTEIN (AFU_ORTHOLOGUE AFUA_4G14700)"/>
    <property type="match status" value="1"/>
</dbReference>
<gene>
    <name evidence="4" type="ORF">AYI68_g121</name>
</gene>
<dbReference type="AlphaFoldDB" id="A0A1R0H9A7"/>
<dbReference type="InterPro" id="IPR000477">
    <property type="entry name" value="RT_dom"/>
</dbReference>
<dbReference type="EMBL" id="LSSL01000036">
    <property type="protein sequence ID" value="OLY85684.1"/>
    <property type="molecule type" value="Genomic_DNA"/>
</dbReference>
<dbReference type="Pfam" id="PF00657">
    <property type="entry name" value="Lipase_GDSL"/>
    <property type="match status" value="1"/>
</dbReference>
<organism evidence="4 5">
    <name type="scientific">Smittium mucronatum</name>
    <dbReference type="NCBI Taxonomy" id="133383"/>
    <lineage>
        <taxon>Eukaryota</taxon>
        <taxon>Fungi</taxon>
        <taxon>Fungi incertae sedis</taxon>
        <taxon>Zoopagomycota</taxon>
        <taxon>Kickxellomycotina</taxon>
        <taxon>Harpellomycetes</taxon>
        <taxon>Harpellales</taxon>
        <taxon>Legeriomycetaceae</taxon>
        <taxon>Smittium</taxon>
    </lineage>
</organism>
<comment type="caution">
    <text evidence="4">The sequence shown here is derived from an EMBL/GenBank/DDBJ whole genome shotgun (WGS) entry which is preliminary data.</text>
</comment>
<dbReference type="OrthoDB" id="1600564at2759"/>
<dbReference type="SUPFAM" id="SSF56672">
    <property type="entry name" value="DNA/RNA polymerases"/>
    <property type="match status" value="1"/>
</dbReference>
<evidence type="ECO:0000313" key="4">
    <source>
        <dbReference type="EMBL" id="OLY85684.1"/>
    </source>
</evidence>